<keyword evidence="1" id="KW-0175">Coiled coil</keyword>
<name>A0ABN4YG35_9GAMM</name>
<gene>
    <name evidence="2" type="ORF">SJ2017_1714</name>
</gene>
<dbReference type="PROSITE" id="PS51257">
    <property type="entry name" value="PROKAR_LIPOPROTEIN"/>
    <property type="match status" value="1"/>
</dbReference>
<evidence type="ECO:0000313" key="3">
    <source>
        <dbReference type="Proteomes" id="UP000191820"/>
    </source>
</evidence>
<feature type="coiled-coil region" evidence="1">
    <location>
        <begin position="119"/>
        <end position="146"/>
    </location>
</feature>
<reference evidence="2 3" key="1">
    <citation type="submission" date="2017-03" db="EMBL/GenBank/DDBJ databases">
        <title>Genome sequencing of Shewanella japonica KCTC 22435.</title>
        <authorList>
            <person name="Kim K.M."/>
        </authorList>
    </citation>
    <scope>NUCLEOTIDE SEQUENCE [LARGE SCALE GENOMIC DNA]</scope>
    <source>
        <strain evidence="2 3">KCTC 22435</strain>
    </source>
</reference>
<evidence type="ECO:0000313" key="2">
    <source>
        <dbReference type="EMBL" id="ARD22027.1"/>
    </source>
</evidence>
<sequence length="281" mass="33279">MKKSLIPLLLVMFLAGCSTKFSYFFLDWAIEWRVEEYVTFDDEQQEKFDVLLDKFLVWHQKDELVRYSSQLTSLSVAIENQTLTPEMWQQQVVDAKAHWFRIFNFVLPDLLPILSSFSDEQADELIAQLKKDNQELNQKYAGKTQLQLVNESNEKLQDRMDDWLGSVSDEQAALVAEYNQQRVATLDMWLEYRLDWLRQFQVAIEQRDETALLEQRMRLLMTNPDELKSAAYQQHVEQNTQLFGQLIIKINQSLSPKQRKHFTRKMSELIEDLSDLSKEIK</sequence>
<dbReference type="EMBL" id="CP020472">
    <property type="protein sequence ID" value="ARD22027.1"/>
    <property type="molecule type" value="Genomic_DNA"/>
</dbReference>
<dbReference type="RefSeq" id="WP_080915510.1">
    <property type="nucleotide sequence ID" value="NZ_CP020472.1"/>
</dbReference>
<dbReference type="PIRSF" id="PIRSF028200">
    <property type="entry name" value="UCP028200"/>
    <property type="match status" value="1"/>
</dbReference>
<keyword evidence="3" id="KW-1185">Reference proteome</keyword>
<evidence type="ECO:0000256" key="1">
    <source>
        <dbReference type="SAM" id="Coils"/>
    </source>
</evidence>
<protein>
    <recommendedName>
        <fullName evidence="4">Lipoprotein</fullName>
    </recommendedName>
</protein>
<organism evidence="2 3">
    <name type="scientific">Shewanella japonica</name>
    <dbReference type="NCBI Taxonomy" id="93973"/>
    <lineage>
        <taxon>Bacteria</taxon>
        <taxon>Pseudomonadati</taxon>
        <taxon>Pseudomonadota</taxon>
        <taxon>Gammaproteobacteria</taxon>
        <taxon>Alteromonadales</taxon>
        <taxon>Shewanellaceae</taxon>
        <taxon>Shewanella</taxon>
    </lineage>
</organism>
<dbReference type="InterPro" id="IPR016875">
    <property type="entry name" value="UCP028200"/>
</dbReference>
<proteinExistence type="predicted"/>
<dbReference type="Pfam" id="PF19795">
    <property type="entry name" value="DUF6279"/>
    <property type="match status" value="1"/>
</dbReference>
<evidence type="ECO:0008006" key="4">
    <source>
        <dbReference type="Google" id="ProtNLM"/>
    </source>
</evidence>
<dbReference type="Proteomes" id="UP000191820">
    <property type="component" value="Chromosome"/>
</dbReference>
<accession>A0ABN4YG35</accession>